<comment type="subcellular location">
    <subcellularLocation>
        <location evidence="1">Cell membrane</location>
        <topology evidence="1">Multi-pass membrane protein</topology>
    </subcellularLocation>
</comment>
<evidence type="ECO:0000313" key="8">
    <source>
        <dbReference type="Proteomes" id="UP000289708"/>
    </source>
</evidence>
<accession>A0A4V1KJ31</accession>
<feature type="transmembrane region" description="Helical" evidence="6">
    <location>
        <begin position="96"/>
        <end position="122"/>
    </location>
</feature>
<keyword evidence="2" id="KW-1003">Cell membrane</keyword>
<dbReference type="AlphaFoldDB" id="A0A4V1KJ31"/>
<feature type="transmembrane region" description="Helical" evidence="6">
    <location>
        <begin position="29"/>
        <end position="48"/>
    </location>
</feature>
<evidence type="ECO:0000256" key="2">
    <source>
        <dbReference type="ARBA" id="ARBA00022475"/>
    </source>
</evidence>
<dbReference type="EMBL" id="RYFI01000012">
    <property type="protein sequence ID" value="RXF72772.1"/>
    <property type="molecule type" value="Genomic_DNA"/>
</dbReference>
<evidence type="ECO:0000256" key="4">
    <source>
        <dbReference type="ARBA" id="ARBA00022989"/>
    </source>
</evidence>
<dbReference type="Pfam" id="PF03788">
    <property type="entry name" value="LrgA"/>
    <property type="match status" value="1"/>
</dbReference>
<dbReference type="GO" id="GO:0005886">
    <property type="term" value="C:plasma membrane"/>
    <property type="evidence" value="ECO:0007669"/>
    <property type="project" value="UniProtKB-SubCell"/>
</dbReference>
<keyword evidence="8" id="KW-1185">Reference proteome</keyword>
<dbReference type="Proteomes" id="UP000289708">
    <property type="component" value="Unassembled WGS sequence"/>
</dbReference>
<keyword evidence="4 6" id="KW-1133">Transmembrane helix</keyword>
<evidence type="ECO:0000256" key="6">
    <source>
        <dbReference type="SAM" id="Phobius"/>
    </source>
</evidence>
<evidence type="ECO:0000313" key="7">
    <source>
        <dbReference type="EMBL" id="RXF72772.1"/>
    </source>
</evidence>
<evidence type="ECO:0000256" key="1">
    <source>
        <dbReference type="ARBA" id="ARBA00004651"/>
    </source>
</evidence>
<dbReference type="InterPro" id="IPR005538">
    <property type="entry name" value="LrgA/CidA"/>
</dbReference>
<dbReference type="PANTHER" id="PTHR33931">
    <property type="entry name" value="HOLIN-LIKE PROTEIN CIDA-RELATED"/>
    <property type="match status" value="1"/>
</dbReference>
<evidence type="ECO:0000256" key="3">
    <source>
        <dbReference type="ARBA" id="ARBA00022692"/>
    </source>
</evidence>
<dbReference type="PANTHER" id="PTHR33931:SF2">
    <property type="entry name" value="HOLIN-LIKE PROTEIN CIDA"/>
    <property type="match status" value="1"/>
</dbReference>
<sequence length="131" mass="13715">MLLGLFLLLFCQLIGEAAARALGLPVPGPVIGVLLLLSALFVRNRLVRGRDDETVADDRQGAVGEAADGLLRHLGLLFVPAGVGIAQSYQALDGQLIAVAAALVGSTVITLIVTVATFRLVARRLHKDGRP</sequence>
<proteinExistence type="predicted"/>
<comment type="caution">
    <text evidence="7">The sequence shown here is derived from an EMBL/GenBank/DDBJ whole genome shotgun (WGS) entry which is preliminary data.</text>
</comment>
<keyword evidence="3 6" id="KW-0812">Transmembrane</keyword>
<keyword evidence="5 6" id="KW-0472">Membrane</keyword>
<organism evidence="7 8">
    <name type="scientific">Hansschlegelia zhihuaiae</name>
    <dbReference type="NCBI Taxonomy" id="405005"/>
    <lineage>
        <taxon>Bacteria</taxon>
        <taxon>Pseudomonadati</taxon>
        <taxon>Pseudomonadota</taxon>
        <taxon>Alphaproteobacteria</taxon>
        <taxon>Hyphomicrobiales</taxon>
        <taxon>Methylopilaceae</taxon>
        <taxon>Hansschlegelia</taxon>
    </lineage>
</organism>
<feature type="transmembrane region" description="Helical" evidence="6">
    <location>
        <begin position="69"/>
        <end position="90"/>
    </location>
</feature>
<evidence type="ECO:0000256" key="5">
    <source>
        <dbReference type="ARBA" id="ARBA00023136"/>
    </source>
</evidence>
<dbReference type="OrthoDB" id="385012at2"/>
<dbReference type="RefSeq" id="WP_128777933.1">
    <property type="nucleotide sequence ID" value="NZ_RYFI01000012.1"/>
</dbReference>
<name>A0A4V1KJ31_9HYPH</name>
<protein>
    <submittedName>
        <fullName evidence="7">CidA/LrgA family protein</fullName>
    </submittedName>
</protein>
<reference evidence="7 8" key="1">
    <citation type="submission" date="2018-12" db="EMBL/GenBank/DDBJ databases">
        <title>bacterium Hansschlegelia zhihuaiae S113.</title>
        <authorList>
            <person name="He J."/>
        </authorList>
    </citation>
    <scope>NUCLEOTIDE SEQUENCE [LARGE SCALE GENOMIC DNA]</scope>
    <source>
        <strain evidence="7 8">S 113</strain>
    </source>
</reference>
<gene>
    <name evidence="7" type="ORF">EK403_13095</name>
</gene>